<dbReference type="InterPro" id="IPR004960">
    <property type="entry name" value="LipA_acyltrans"/>
</dbReference>
<keyword evidence="5 7" id="KW-0472">Membrane</keyword>
<dbReference type="Proteomes" id="UP000286701">
    <property type="component" value="Unassembled WGS sequence"/>
</dbReference>
<keyword evidence="9" id="KW-1185">Reference proteome</keyword>
<keyword evidence="7" id="KW-0812">Transmembrane</keyword>
<feature type="transmembrane region" description="Helical" evidence="7">
    <location>
        <begin position="12"/>
        <end position="40"/>
    </location>
</feature>
<reference evidence="8 9" key="1">
    <citation type="submission" date="2019-01" db="EMBL/GenBank/DDBJ databases">
        <title>Mucilaginibacter antarcticum sp. nov., isolated from antarctic soil.</title>
        <authorList>
            <person name="Yan Y.-Q."/>
            <person name="Du Z.-J."/>
        </authorList>
    </citation>
    <scope>NUCLEOTIDE SEQUENCE [LARGE SCALE GENOMIC DNA]</scope>
    <source>
        <strain evidence="8 9">F01003</strain>
    </source>
</reference>
<keyword evidence="6 8" id="KW-0012">Acyltransferase</keyword>
<keyword evidence="3" id="KW-0997">Cell inner membrane</keyword>
<proteinExistence type="predicted"/>
<evidence type="ECO:0000256" key="6">
    <source>
        <dbReference type="ARBA" id="ARBA00023315"/>
    </source>
</evidence>
<evidence type="ECO:0000256" key="7">
    <source>
        <dbReference type="SAM" id="Phobius"/>
    </source>
</evidence>
<dbReference type="GO" id="GO:0009247">
    <property type="term" value="P:glycolipid biosynthetic process"/>
    <property type="evidence" value="ECO:0007669"/>
    <property type="project" value="UniProtKB-ARBA"/>
</dbReference>
<dbReference type="Pfam" id="PF03279">
    <property type="entry name" value="Lip_A_acyltrans"/>
    <property type="match status" value="1"/>
</dbReference>
<protein>
    <submittedName>
        <fullName evidence="8">Lauroyl acyltransferase</fullName>
    </submittedName>
</protein>
<evidence type="ECO:0000313" key="8">
    <source>
        <dbReference type="EMBL" id="RWY54214.1"/>
    </source>
</evidence>
<evidence type="ECO:0000313" key="9">
    <source>
        <dbReference type="Proteomes" id="UP000286701"/>
    </source>
</evidence>
<evidence type="ECO:0000256" key="2">
    <source>
        <dbReference type="ARBA" id="ARBA00022475"/>
    </source>
</evidence>
<sequence>MLKKAADNIGIFFWYLFSLLPFWFLYLISDGLYVLIYYVAKYRRRVVRENLKNSFPDKSESERLKIEKQYFRYMGDLLVETFKMISISEKELRARMHMKNPEIVEHYFSQGKSIIAAAGHYGNWEMAALEFGMLSKNKTIIVYKPLSNPRFDEFLNKQRARFGSMLVTMKQTLRTMISLKDERTISVLASDQTPGVNEVTYFTNFLNQPTAVFLGIEKIAKMTDAAVVFYRIECIRRGYYTCELVPLVDNPKETAQYEITNMQVGYLEKQIQETPQYWLWSHRRWKFKPEDFKR</sequence>
<keyword evidence="4 8" id="KW-0808">Transferase</keyword>
<dbReference type="EMBL" id="SBIW01000003">
    <property type="protein sequence ID" value="RWY54214.1"/>
    <property type="molecule type" value="Genomic_DNA"/>
</dbReference>
<dbReference type="GO" id="GO:0016746">
    <property type="term" value="F:acyltransferase activity"/>
    <property type="evidence" value="ECO:0007669"/>
    <property type="project" value="UniProtKB-KW"/>
</dbReference>
<dbReference type="PANTHER" id="PTHR30606">
    <property type="entry name" value="LIPID A BIOSYNTHESIS LAUROYL ACYLTRANSFERASE"/>
    <property type="match status" value="1"/>
</dbReference>
<organism evidence="8 9">
    <name type="scientific">Mucilaginibacter gilvus</name>
    <dbReference type="NCBI Taxonomy" id="2305909"/>
    <lineage>
        <taxon>Bacteria</taxon>
        <taxon>Pseudomonadati</taxon>
        <taxon>Bacteroidota</taxon>
        <taxon>Sphingobacteriia</taxon>
        <taxon>Sphingobacteriales</taxon>
        <taxon>Sphingobacteriaceae</taxon>
        <taxon>Mucilaginibacter</taxon>
    </lineage>
</organism>
<evidence type="ECO:0000256" key="5">
    <source>
        <dbReference type="ARBA" id="ARBA00023136"/>
    </source>
</evidence>
<dbReference type="PANTHER" id="PTHR30606:SF10">
    <property type="entry name" value="PHOSPHATIDYLINOSITOL MANNOSIDE ACYLTRANSFERASE"/>
    <property type="match status" value="1"/>
</dbReference>
<accession>A0A3S3XAM4</accession>
<dbReference type="GO" id="GO:0005886">
    <property type="term" value="C:plasma membrane"/>
    <property type="evidence" value="ECO:0007669"/>
    <property type="project" value="UniProtKB-SubCell"/>
</dbReference>
<evidence type="ECO:0000256" key="1">
    <source>
        <dbReference type="ARBA" id="ARBA00004533"/>
    </source>
</evidence>
<keyword evidence="2" id="KW-1003">Cell membrane</keyword>
<evidence type="ECO:0000256" key="4">
    <source>
        <dbReference type="ARBA" id="ARBA00022679"/>
    </source>
</evidence>
<keyword evidence="7" id="KW-1133">Transmembrane helix</keyword>
<evidence type="ECO:0000256" key="3">
    <source>
        <dbReference type="ARBA" id="ARBA00022519"/>
    </source>
</evidence>
<gene>
    <name evidence="8" type="ORF">EPL05_09260</name>
</gene>
<dbReference type="RefSeq" id="WP_128533649.1">
    <property type="nucleotide sequence ID" value="NZ_SBIW01000003.1"/>
</dbReference>
<name>A0A3S3XAM4_9SPHI</name>
<dbReference type="CDD" id="cd07984">
    <property type="entry name" value="LPLAT_LABLAT-like"/>
    <property type="match status" value="1"/>
</dbReference>
<dbReference type="OrthoDB" id="9801955at2"/>
<dbReference type="PIRSF" id="PIRSF026649">
    <property type="entry name" value="MsbB"/>
    <property type="match status" value="1"/>
</dbReference>
<comment type="subcellular location">
    <subcellularLocation>
        <location evidence="1">Cell inner membrane</location>
    </subcellularLocation>
</comment>
<comment type="caution">
    <text evidence="8">The sequence shown here is derived from an EMBL/GenBank/DDBJ whole genome shotgun (WGS) entry which is preliminary data.</text>
</comment>
<dbReference type="AlphaFoldDB" id="A0A3S3XAM4"/>